<evidence type="ECO:0000313" key="8">
    <source>
        <dbReference type="Proteomes" id="UP000229307"/>
    </source>
</evidence>
<organism evidence="7 8">
    <name type="scientific">Candidatus Desantisbacteria bacterium CG_4_10_14_0_8_um_filter_48_22</name>
    <dbReference type="NCBI Taxonomy" id="1974543"/>
    <lineage>
        <taxon>Bacteria</taxon>
        <taxon>Candidatus Desantisiibacteriota</taxon>
    </lineage>
</organism>
<gene>
    <name evidence="7" type="ORF">COY52_12795</name>
</gene>
<dbReference type="EMBL" id="PFMR01000357">
    <property type="protein sequence ID" value="PIZ14395.1"/>
    <property type="molecule type" value="Genomic_DNA"/>
</dbReference>
<sequence length="335" mass="35709">MKAKALICSDKQNFTLEDVILKDPGPDQVAIKTHYSGVSIGTEFALIRNKISWGPYPLCTGYMGTGVIEAAGAAITDFKAGDKVYFRGNDSIELANGARVSSVSGTHCSRIVCKPHTDHGVAHMIQGASMEAASMFVMPAVGLFGVDMANPRMGQTVVVHGTGLIGLGVVAACAHRGCVVIAVDISEKQLSIANKMGADHLVNGASGNIEAEVRKIAPDGADVVFECTGIPKCLDPAIALCRHLGTFVWQGNYGAAPVSMQFLPAHGRKLRMLFPCDDGLQPCRRAVVKNMASGALKWEDCITHRIGFAESPEMFERINKGKEKDIIGVVIKWAD</sequence>
<dbReference type="SMART" id="SM00829">
    <property type="entry name" value="PKS_ER"/>
    <property type="match status" value="1"/>
</dbReference>
<comment type="caution">
    <text evidence="7">The sequence shown here is derived from an EMBL/GenBank/DDBJ whole genome shotgun (WGS) entry which is preliminary data.</text>
</comment>
<protein>
    <recommendedName>
        <fullName evidence="6">Enoyl reductase (ER) domain-containing protein</fullName>
    </recommendedName>
</protein>
<dbReference type="AlphaFoldDB" id="A0A2M7S485"/>
<comment type="similarity">
    <text evidence="2">Belongs to the zinc-containing alcohol dehydrogenase family.</text>
</comment>
<accession>A0A2M7S485</accession>
<dbReference type="PANTHER" id="PTHR43350">
    <property type="entry name" value="NAD-DEPENDENT ALCOHOL DEHYDROGENASE"/>
    <property type="match status" value="1"/>
</dbReference>
<dbReference type="SUPFAM" id="SSF51735">
    <property type="entry name" value="NAD(P)-binding Rossmann-fold domains"/>
    <property type="match status" value="1"/>
</dbReference>
<reference evidence="8" key="1">
    <citation type="submission" date="2017-09" db="EMBL/GenBank/DDBJ databases">
        <title>Depth-based differentiation of microbial function through sediment-hosted aquifers and enrichment of novel symbionts in the deep terrestrial subsurface.</title>
        <authorList>
            <person name="Probst A.J."/>
            <person name="Ladd B."/>
            <person name="Jarett J.K."/>
            <person name="Geller-Mcgrath D.E."/>
            <person name="Sieber C.M.K."/>
            <person name="Emerson J.B."/>
            <person name="Anantharaman K."/>
            <person name="Thomas B.C."/>
            <person name="Malmstrom R."/>
            <person name="Stieglmeier M."/>
            <person name="Klingl A."/>
            <person name="Woyke T."/>
            <person name="Ryan C.M."/>
            <person name="Banfield J.F."/>
        </authorList>
    </citation>
    <scope>NUCLEOTIDE SEQUENCE [LARGE SCALE GENOMIC DNA]</scope>
</reference>
<dbReference type="Gene3D" id="3.40.50.720">
    <property type="entry name" value="NAD(P)-binding Rossmann-like Domain"/>
    <property type="match status" value="1"/>
</dbReference>
<dbReference type="InterPro" id="IPR036291">
    <property type="entry name" value="NAD(P)-bd_dom_sf"/>
</dbReference>
<feature type="domain" description="Enoyl reductase (ER)" evidence="6">
    <location>
        <begin position="9"/>
        <end position="327"/>
    </location>
</feature>
<evidence type="ECO:0000256" key="4">
    <source>
        <dbReference type="ARBA" id="ARBA00022833"/>
    </source>
</evidence>
<keyword evidence="3" id="KW-0479">Metal-binding</keyword>
<dbReference type="InterPro" id="IPR013154">
    <property type="entry name" value="ADH-like_N"/>
</dbReference>
<evidence type="ECO:0000256" key="1">
    <source>
        <dbReference type="ARBA" id="ARBA00001947"/>
    </source>
</evidence>
<comment type="cofactor">
    <cofactor evidence="1">
        <name>Zn(2+)</name>
        <dbReference type="ChEBI" id="CHEBI:29105"/>
    </cofactor>
</comment>
<dbReference type="InterPro" id="IPR011032">
    <property type="entry name" value="GroES-like_sf"/>
</dbReference>
<evidence type="ECO:0000313" key="7">
    <source>
        <dbReference type="EMBL" id="PIZ14395.1"/>
    </source>
</evidence>
<dbReference type="CDD" id="cd08255">
    <property type="entry name" value="2-desacetyl-2-hydroxyethyl_bacteriochlorophyllide_like"/>
    <property type="match status" value="1"/>
</dbReference>
<dbReference type="GO" id="GO:0046872">
    <property type="term" value="F:metal ion binding"/>
    <property type="evidence" value="ECO:0007669"/>
    <property type="project" value="UniProtKB-KW"/>
</dbReference>
<dbReference type="InterPro" id="IPR020843">
    <property type="entry name" value="ER"/>
</dbReference>
<dbReference type="GO" id="GO:0016491">
    <property type="term" value="F:oxidoreductase activity"/>
    <property type="evidence" value="ECO:0007669"/>
    <property type="project" value="UniProtKB-KW"/>
</dbReference>
<evidence type="ECO:0000256" key="5">
    <source>
        <dbReference type="ARBA" id="ARBA00023002"/>
    </source>
</evidence>
<evidence type="ECO:0000256" key="3">
    <source>
        <dbReference type="ARBA" id="ARBA00022723"/>
    </source>
</evidence>
<keyword evidence="5" id="KW-0560">Oxidoreductase</keyword>
<name>A0A2M7S485_9BACT</name>
<dbReference type="Proteomes" id="UP000229307">
    <property type="component" value="Unassembled WGS sequence"/>
</dbReference>
<evidence type="ECO:0000256" key="2">
    <source>
        <dbReference type="ARBA" id="ARBA00008072"/>
    </source>
</evidence>
<dbReference type="SUPFAM" id="SSF50129">
    <property type="entry name" value="GroES-like"/>
    <property type="match status" value="1"/>
</dbReference>
<dbReference type="Pfam" id="PF00107">
    <property type="entry name" value="ADH_zinc_N"/>
    <property type="match status" value="1"/>
</dbReference>
<dbReference type="PANTHER" id="PTHR43350:SF19">
    <property type="entry name" value="D-GULOSIDE 3-DEHYDROGENASE"/>
    <property type="match status" value="1"/>
</dbReference>
<keyword evidence="4" id="KW-0862">Zinc</keyword>
<dbReference type="Pfam" id="PF08240">
    <property type="entry name" value="ADH_N"/>
    <property type="match status" value="1"/>
</dbReference>
<dbReference type="Gene3D" id="3.90.180.10">
    <property type="entry name" value="Medium-chain alcohol dehydrogenases, catalytic domain"/>
    <property type="match status" value="2"/>
</dbReference>
<dbReference type="InterPro" id="IPR013149">
    <property type="entry name" value="ADH-like_C"/>
</dbReference>
<proteinExistence type="inferred from homology"/>
<evidence type="ECO:0000259" key="6">
    <source>
        <dbReference type="SMART" id="SM00829"/>
    </source>
</evidence>